<keyword evidence="11" id="KW-0521">NADP</keyword>
<dbReference type="PANTHER" id="PTHR12592">
    <property type="entry name" value="ATP-DEPENDENT (S)-NAD(P)H-HYDRATE DEHYDRATASE FAMILY MEMBER"/>
    <property type="match status" value="1"/>
</dbReference>
<dbReference type="GO" id="GO:0005524">
    <property type="term" value="F:ATP binding"/>
    <property type="evidence" value="ECO:0007669"/>
    <property type="project" value="UniProtKB-KW"/>
</dbReference>
<dbReference type="GO" id="GO:0110051">
    <property type="term" value="P:metabolite repair"/>
    <property type="evidence" value="ECO:0007669"/>
    <property type="project" value="TreeGrafter"/>
</dbReference>
<keyword evidence="15" id="KW-0456">Lyase</keyword>
<comment type="catalytic activity">
    <reaction evidence="19">
        <text>(6S)-NADHX + ADP = AMP + phosphate + NADH + H(+)</text>
        <dbReference type="Rhea" id="RHEA:32223"/>
        <dbReference type="ChEBI" id="CHEBI:15378"/>
        <dbReference type="ChEBI" id="CHEBI:43474"/>
        <dbReference type="ChEBI" id="CHEBI:57945"/>
        <dbReference type="ChEBI" id="CHEBI:64074"/>
        <dbReference type="ChEBI" id="CHEBI:456215"/>
        <dbReference type="ChEBI" id="CHEBI:456216"/>
        <dbReference type="EC" id="4.2.1.136"/>
    </reaction>
</comment>
<comment type="catalytic activity">
    <reaction evidence="1">
        <text>(6R)-NADHX = (6S)-NADHX</text>
        <dbReference type="Rhea" id="RHEA:32215"/>
        <dbReference type="ChEBI" id="CHEBI:64074"/>
        <dbReference type="ChEBI" id="CHEBI:64075"/>
        <dbReference type="EC" id="5.1.99.6"/>
    </reaction>
</comment>
<accession>A0A381UR85</accession>
<dbReference type="InterPro" id="IPR004443">
    <property type="entry name" value="YjeF_N_dom"/>
</dbReference>
<dbReference type="AlphaFoldDB" id="A0A381UR85"/>
<keyword evidence="13" id="KW-0520">NAD</keyword>
<keyword evidence="12" id="KW-0630">Potassium</keyword>
<evidence type="ECO:0000256" key="10">
    <source>
        <dbReference type="ARBA" id="ARBA00022840"/>
    </source>
</evidence>
<dbReference type="GO" id="GO:0046872">
    <property type="term" value="F:metal ion binding"/>
    <property type="evidence" value="ECO:0007669"/>
    <property type="project" value="UniProtKB-KW"/>
</dbReference>
<dbReference type="SUPFAM" id="SSF64153">
    <property type="entry name" value="YjeF N-terminal domain-like"/>
    <property type="match status" value="1"/>
</dbReference>
<dbReference type="Gene3D" id="3.40.50.10260">
    <property type="entry name" value="YjeF N-terminal domain"/>
    <property type="match status" value="1"/>
</dbReference>
<comment type="catalytic activity">
    <reaction evidence="20">
        <text>(6S)-NADPHX + ADP = AMP + phosphate + NADPH + H(+)</text>
        <dbReference type="Rhea" id="RHEA:32235"/>
        <dbReference type="ChEBI" id="CHEBI:15378"/>
        <dbReference type="ChEBI" id="CHEBI:43474"/>
        <dbReference type="ChEBI" id="CHEBI:57783"/>
        <dbReference type="ChEBI" id="CHEBI:64076"/>
        <dbReference type="ChEBI" id="CHEBI:456215"/>
        <dbReference type="ChEBI" id="CHEBI:456216"/>
        <dbReference type="EC" id="4.2.1.136"/>
    </reaction>
</comment>
<evidence type="ECO:0000256" key="14">
    <source>
        <dbReference type="ARBA" id="ARBA00023235"/>
    </source>
</evidence>
<evidence type="ECO:0000256" key="6">
    <source>
        <dbReference type="ARBA" id="ARBA00012228"/>
    </source>
</evidence>
<keyword evidence="16" id="KW-0511">Multifunctional enzyme</keyword>
<dbReference type="EC" id="5.1.99.6" evidence="6"/>
<dbReference type="EC" id="4.2.1.136" evidence="7"/>
<reference evidence="23" key="1">
    <citation type="submission" date="2018-05" db="EMBL/GenBank/DDBJ databases">
        <authorList>
            <person name="Lanie J.A."/>
            <person name="Ng W.-L."/>
            <person name="Kazmierczak K.M."/>
            <person name="Andrzejewski T.M."/>
            <person name="Davidsen T.M."/>
            <person name="Wayne K.J."/>
            <person name="Tettelin H."/>
            <person name="Glass J.I."/>
            <person name="Rusch D."/>
            <person name="Podicherti R."/>
            <person name="Tsui H.-C.T."/>
            <person name="Winkler M.E."/>
        </authorList>
    </citation>
    <scope>NUCLEOTIDE SEQUENCE</scope>
</reference>
<comment type="similarity">
    <text evidence="4">In the N-terminal section; belongs to the NnrE/AIBP family.</text>
</comment>
<keyword evidence="9" id="KW-0547">Nucleotide-binding</keyword>
<dbReference type="PIRSF" id="PIRSF017184">
    <property type="entry name" value="Nnr"/>
    <property type="match status" value="1"/>
</dbReference>
<dbReference type="PROSITE" id="PS01050">
    <property type="entry name" value="YJEF_C_2"/>
    <property type="match status" value="1"/>
</dbReference>
<comment type="catalytic activity">
    <reaction evidence="2">
        <text>(6R)-NADPHX = (6S)-NADPHX</text>
        <dbReference type="Rhea" id="RHEA:32227"/>
        <dbReference type="ChEBI" id="CHEBI:64076"/>
        <dbReference type="ChEBI" id="CHEBI:64077"/>
        <dbReference type="EC" id="5.1.99.6"/>
    </reaction>
</comment>
<dbReference type="HAMAP" id="MF_01965">
    <property type="entry name" value="NADHX_dehydratase"/>
    <property type="match status" value="1"/>
</dbReference>
<keyword evidence="8" id="KW-0479">Metal-binding</keyword>
<dbReference type="EMBL" id="UINC01006821">
    <property type="protein sequence ID" value="SVA29847.1"/>
    <property type="molecule type" value="Genomic_DNA"/>
</dbReference>
<evidence type="ECO:0000256" key="17">
    <source>
        <dbReference type="ARBA" id="ARBA00025153"/>
    </source>
</evidence>
<comment type="cofactor">
    <cofactor evidence="3">
        <name>K(+)</name>
        <dbReference type="ChEBI" id="CHEBI:29103"/>
    </cofactor>
</comment>
<proteinExistence type="inferred from homology"/>
<dbReference type="PROSITE" id="PS51385">
    <property type="entry name" value="YJEF_N"/>
    <property type="match status" value="1"/>
</dbReference>
<gene>
    <name evidence="23" type="ORF">METZ01_LOCUS82701</name>
</gene>
<dbReference type="InterPro" id="IPR036652">
    <property type="entry name" value="YjeF_N_dom_sf"/>
</dbReference>
<evidence type="ECO:0000256" key="8">
    <source>
        <dbReference type="ARBA" id="ARBA00022723"/>
    </source>
</evidence>
<dbReference type="PROSITE" id="PS51383">
    <property type="entry name" value="YJEF_C_3"/>
    <property type="match status" value="1"/>
</dbReference>
<feature type="domain" description="YjeF N-terminal" evidence="22">
    <location>
        <begin position="15"/>
        <end position="216"/>
    </location>
</feature>
<evidence type="ECO:0000256" key="19">
    <source>
        <dbReference type="ARBA" id="ARBA00048238"/>
    </source>
</evidence>
<dbReference type="Pfam" id="PF01256">
    <property type="entry name" value="Carb_kinase"/>
    <property type="match status" value="1"/>
</dbReference>
<evidence type="ECO:0000256" key="13">
    <source>
        <dbReference type="ARBA" id="ARBA00023027"/>
    </source>
</evidence>
<dbReference type="InterPro" id="IPR030677">
    <property type="entry name" value="Nnr"/>
</dbReference>
<dbReference type="Gene3D" id="3.40.1190.20">
    <property type="match status" value="1"/>
</dbReference>
<dbReference type="PANTHER" id="PTHR12592:SF0">
    <property type="entry name" value="ATP-DEPENDENT (S)-NAD(P)H-HYDRATE DEHYDRATASE"/>
    <property type="match status" value="1"/>
</dbReference>
<dbReference type="InterPro" id="IPR000631">
    <property type="entry name" value="CARKD"/>
</dbReference>
<evidence type="ECO:0000256" key="1">
    <source>
        <dbReference type="ARBA" id="ARBA00000013"/>
    </source>
</evidence>
<evidence type="ECO:0000256" key="5">
    <source>
        <dbReference type="ARBA" id="ARBA00009524"/>
    </source>
</evidence>
<dbReference type="InterPro" id="IPR017953">
    <property type="entry name" value="Carbohydrate_kinase_pred_CS"/>
</dbReference>
<evidence type="ECO:0000259" key="21">
    <source>
        <dbReference type="PROSITE" id="PS51383"/>
    </source>
</evidence>
<evidence type="ECO:0000256" key="18">
    <source>
        <dbReference type="ARBA" id="ARBA00032624"/>
    </source>
</evidence>
<evidence type="ECO:0000256" key="7">
    <source>
        <dbReference type="ARBA" id="ARBA00013129"/>
    </source>
</evidence>
<protein>
    <recommendedName>
        <fullName evidence="18">Nicotinamide nucleotide repair protein</fullName>
        <ecNumber evidence="7">4.2.1.136</ecNumber>
        <ecNumber evidence="6">5.1.99.6</ecNumber>
    </recommendedName>
</protein>
<dbReference type="GO" id="GO:0052856">
    <property type="term" value="F:NAD(P)HX epimerase activity"/>
    <property type="evidence" value="ECO:0007669"/>
    <property type="project" value="UniProtKB-EC"/>
</dbReference>
<dbReference type="InterPro" id="IPR029056">
    <property type="entry name" value="Ribokinase-like"/>
</dbReference>
<evidence type="ECO:0000313" key="23">
    <source>
        <dbReference type="EMBL" id="SVA29847.1"/>
    </source>
</evidence>
<dbReference type="Pfam" id="PF03853">
    <property type="entry name" value="YjeF_N"/>
    <property type="match status" value="1"/>
</dbReference>
<dbReference type="CDD" id="cd01171">
    <property type="entry name" value="YXKO-related"/>
    <property type="match status" value="1"/>
</dbReference>
<comment type="function">
    <text evidence="17">Bifunctional enzyme that catalyzes the epimerization of the S- and R-forms of NAD(P)HX and the dehydration of the S-form of NAD(P)HX at the expense of ADP, which is converted to AMP. This allows the repair of both epimers of NAD(P)HX, a damaged form of NAD(P)H that is a result of enzymatic or heat-dependent hydration.</text>
</comment>
<name>A0A381UR85_9ZZZZ</name>
<comment type="similarity">
    <text evidence="5">In the C-terminal section; belongs to the NnrD/CARKD family.</text>
</comment>
<evidence type="ECO:0000259" key="22">
    <source>
        <dbReference type="PROSITE" id="PS51385"/>
    </source>
</evidence>
<evidence type="ECO:0000256" key="3">
    <source>
        <dbReference type="ARBA" id="ARBA00001958"/>
    </source>
</evidence>
<dbReference type="NCBIfam" id="TIGR00196">
    <property type="entry name" value="yjeF_cterm"/>
    <property type="match status" value="1"/>
</dbReference>
<dbReference type="HAMAP" id="MF_01966">
    <property type="entry name" value="NADHX_epimerase"/>
    <property type="match status" value="1"/>
</dbReference>
<evidence type="ECO:0000256" key="9">
    <source>
        <dbReference type="ARBA" id="ARBA00022741"/>
    </source>
</evidence>
<evidence type="ECO:0000256" key="20">
    <source>
        <dbReference type="ARBA" id="ARBA00049209"/>
    </source>
</evidence>
<evidence type="ECO:0000256" key="12">
    <source>
        <dbReference type="ARBA" id="ARBA00022958"/>
    </source>
</evidence>
<evidence type="ECO:0000256" key="11">
    <source>
        <dbReference type="ARBA" id="ARBA00022857"/>
    </source>
</evidence>
<evidence type="ECO:0000256" key="16">
    <source>
        <dbReference type="ARBA" id="ARBA00023268"/>
    </source>
</evidence>
<keyword evidence="14" id="KW-0413">Isomerase</keyword>
<evidence type="ECO:0000256" key="2">
    <source>
        <dbReference type="ARBA" id="ARBA00000909"/>
    </source>
</evidence>
<dbReference type="SUPFAM" id="SSF53613">
    <property type="entry name" value="Ribokinase-like"/>
    <property type="match status" value="1"/>
</dbReference>
<organism evidence="23">
    <name type="scientific">marine metagenome</name>
    <dbReference type="NCBI Taxonomy" id="408172"/>
    <lineage>
        <taxon>unclassified sequences</taxon>
        <taxon>metagenomes</taxon>
        <taxon>ecological metagenomes</taxon>
    </lineage>
</organism>
<dbReference type="NCBIfam" id="TIGR00197">
    <property type="entry name" value="yjeF_nterm"/>
    <property type="match status" value="1"/>
</dbReference>
<evidence type="ECO:0000256" key="15">
    <source>
        <dbReference type="ARBA" id="ARBA00023239"/>
    </source>
</evidence>
<sequence length="496" mass="53350">MANKQDIYLYNCNQVRTLDGLAIDKENINGLELMQRAGMAVFKHILQHYKKYAITVFCGSGNNAGDGYIIATLAKEKNIAVKLIYLKKPQNLKGDAKRAYEIANKAGVPMADFSPKMVLEDSVIVDALLGTGLKGSVKENYYDAIKIINDSNLAVVAVDLPSGLNADTGNVENICIKAQTTISFIGLKQGLFTNLGPDYCGKIVYEDLAVKPAIFDEIKPVAIKLQLNSLLRHLKPRQPNSHKNHYGHVLVIGGDYGYAGASLLAAEAALRTGAGLVSVATHQEHISTIVARRPEIMAHAVDSNEALQTLLKKANVLIIGPGLGQSNWSKKMLDCALKADIPSILDADALNLVAHNQIQLNTMNHPYILTPHPKEAARLLNVETEQIQKDRFYAVKKISRKYHSQVLLKGAGSLVCVSANSTIGVCTAGNPGMATGGMGDVLSGIIGGLLAQGVNQNHCLALAVCLHAEAADIAAKDQQRGLLPSDIYNPLRRLIG</sequence>
<dbReference type="GO" id="GO:0052855">
    <property type="term" value="F:ADP-dependent NAD(P)H-hydrate dehydratase activity"/>
    <property type="evidence" value="ECO:0007669"/>
    <property type="project" value="UniProtKB-EC"/>
</dbReference>
<evidence type="ECO:0000256" key="4">
    <source>
        <dbReference type="ARBA" id="ARBA00006001"/>
    </source>
</evidence>
<keyword evidence="10" id="KW-0067">ATP-binding</keyword>
<feature type="domain" description="YjeF C-terminal" evidence="21">
    <location>
        <begin position="226"/>
        <end position="496"/>
    </location>
</feature>